<reference evidence="12" key="1">
    <citation type="submission" date="2017-10" db="EMBL/GenBank/DDBJ databases">
        <title>Transcriptome Assembly of Sugarcane Aphid Adults.</title>
        <authorList>
            <person name="Scully E.D."/>
            <person name="Palmer N.A."/>
            <person name="Geib S.M."/>
            <person name="Sarath G."/>
            <person name="Sattler S.E."/>
        </authorList>
    </citation>
    <scope>NUCLEOTIDE SEQUENCE</scope>
    <source>
        <tissue evidence="12">Whole body</tissue>
    </source>
</reference>
<dbReference type="InterPro" id="IPR004181">
    <property type="entry name" value="Znf_MIZ"/>
</dbReference>
<dbReference type="GO" id="GO:0000785">
    <property type="term" value="C:chromatin"/>
    <property type="evidence" value="ECO:0007669"/>
    <property type="project" value="TreeGrafter"/>
</dbReference>
<dbReference type="GO" id="GO:0016925">
    <property type="term" value="P:protein sumoylation"/>
    <property type="evidence" value="ECO:0007669"/>
    <property type="project" value="UniProtKB-UniPathway"/>
</dbReference>
<dbReference type="Gene3D" id="3.30.40.10">
    <property type="entry name" value="Zinc/RING finger domain, C3HC4 (zinc finger)"/>
    <property type="match status" value="1"/>
</dbReference>
<dbReference type="InterPro" id="IPR038654">
    <property type="entry name" value="PINIT_sf"/>
</dbReference>
<gene>
    <name evidence="12" type="primary">Pias3_0</name>
</gene>
<keyword evidence="6" id="KW-0833">Ubl conjugation pathway</keyword>
<dbReference type="PROSITE" id="PS51044">
    <property type="entry name" value="ZF_SP_RING"/>
    <property type="match status" value="1"/>
</dbReference>
<protein>
    <submittedName>
        <fullName evidence="12">E3 SUMO-protein ligase PIAS3</fullName>
    </submittedName>
</protein>
<keyword evidence="4" id="KW-0479">Metal-binding</keyword>
<feature type="domain" description="SP-RING-type" evidence="10">
    <location>
        <begin position="162"/>
        <end position="243"/>
    </location>
</feature>
<feature type="domain" description="PINIT" evidence="11">
    <location>
        <begin position="1"/>
        <end position="132"/>
    </location>
</feature>
<evidence type="ECO:0000256" key="8">
    <source>
        <dbReference type="PROSITE-ProRule" id="PRU00452"/>
    </source>
</evidence>
<evidence type="ECO:0000256" key="7">
    <source>
        <dbReference type="ARBA" id="ARBA00022833"/>
    </source>
</evidence>
<sequence length="441" mass="50239">MPMYCQTNIESANFTGLFYLTDNIRHSIVKSWNISRQEYKIQIILRLVQVGLNENVTERLPYNITVSVNDRQCKLPTLNIPTKAGITPWRCNVPIDITQQTDLRNCLQNTLKITWSEEPHEYLAGVYVAQKLTWNDLLVELKKRPVRPSNKTKELIKKSMENDADMGVDSMFATVKDPLTKLRMKLPARGVDCIHLQCFDAIQFLQMNEQKQTWTCPLCKKKIKFENIEVDEFFLNMLESPNLSEECENVILLKDGTWSERKNKEFSNNSRANNCRSTNNIEVFTLSDSDDDDDDDEEILPKSKRLKCNSPKFEESVIKSEHIDETENITSPSESDLILDLSLKNNSTLSASSSSKYEPIITLNDDSNPSTSTDSKYEPVIISDELDSFSESSRMLNNCYLPSISIPGSNNSVASSSGSSRSNRHQEKDKSRSVLCVITLD</sequence>
<dbReference type="PANTHER" id="PTHR10782:SF94">
    <property type="entry name" value="SUPPRESSOR OF VARIEGATION 2-10, ISOFORM I"/>
    <property type="match status" value="1"/>
</dbReference>
<dbReference type="InterPro" id="IPR013083">
    <property type="entry name" value="Znf_RING/FYVE/PHD"/>
</dbReference>
<evidence type="ECO:0000256" key="9">
    <source>
        <dbReference type="SAM" id="MobiDB-lite"/>
    </source>
</evidence>
<evidence type="ECO:0000313" key="12">
    <source>
        <dbReference type="EMBL" id="MBW18883.1"/>
    </source>
</evidence>
<dbReference type="UniPathway" id="UPA00886"/>
<evidence type="ECO:0000256" key="1">
    <source>
        <dbReference type="ARBA" id="ARBA00004718"/>
    </source>
</evidence>
<dbReference type="GO" id="GO:0003712">
    <property type="term" value="F:transcription coregulator activity"/>
    <property type="evidence" value="ECO:0007669"/>
    <property type="project" value="TreeGrafter"/>
</dbReference>
<dbReference type="GO" id="GO:0061665">
    <property type="term" value="F:SUMO ligase activity"/>
    <property type="evidence" value="ECO:0007669"/>
    <property type="project" value="TreeGrafter"/>
</dbReference>
<dbReference type="PANTHER" id="PTHR10782">
    <property type="entry name" value="ZINC FINGER MIZ DOMAIN-CONTAINING PROTEIN"/>
    <property type="match status" value="1"/>
</dbReference>
<feature type="compositionally biased region" description="Low complexity" evidence="9">
    <location>
        <begin position="410"/>
        <end position="421"/>
    </location>
</feature>
<dbReference type="GO" id="GO:0008270">
    <property type="term" value="F:zinc ion binding"/>
    <property type="evidence" value="ECO:0007669"/>
    <property type="project" value="UniProtKB-KW"/>
</dbReference>
<evidence type="ECO:0000259" key="10">
    <source>
        <dbReference type="PROSITE" id="PS51044"/>
    </source>
</evidence>
<evidence type="ECO:0000256" key="6">
    <source>
        <dbReference type="ARBA" id="ARBA00022786"/>
    </source>
</evidence>
<dbReference type="PROSITE" id="PS51466">
    <property type="entry name" value="PINIT"/>
    <property type="match status" value="1"/>
</dbReference>
<dbReference type="Pfam" id="PF14324">
    <property type="entry name" value="PINIT"/>
    <property type="match status" value="1"/>
</dbReference>
<proteinExistence type="inferred from homology"/>
<evidence type="ECO:0000256" key="2">
    <source>
        <dbReference type="ARBA" id="ARBA00005383"/>
    </source>
</evidence>
<keyword evidence="12" id="KW-0436">Ligase</keyword>
<dbReference type="Gene3D" id="2.60.120.780">
    <property type="entry name" value="PINIT domain"/>
    <property type="match status" value="1"/>
</dbReference>
<keyword evidence="3" id="KW-0808">Transferase</keyword>
<comment type="similarity">
    <text evidence="2">Belongs to the PIAS family.</text>
</comment>
<dbReference type="CDD" id="cd16650">
    <property type="entry name" value="SP-RING_PIAS-like"/>
    <property type="match status" value="1"/>
</dbReference>
<dbReference type="Pfam" id="PF02891">
    <property type="entry name" value="zf-MIZ"/>
    <property type="match status" value="1"/>
</dbReference>
<organism evidence="12">
    <name type="scientific">Melanaphis sacchari</name>
    <dbReference type="NCBI Taxonomy" id="742174"/>
    <lineage>
        <taxon>Eukaryota</taxon>
        <taxon>Metazoa</taxon>
        <taxon>Ecdysozoa</taxon>
        <taxon>Arthropoda</taxon>
        <taxon>Hexapoda</taxon>
        <taxon>Insecta</taxon>
        <taxon>Pterygota</taxon>
        <taxon>Neoptera</taxon>
        <taxon>Paraneoptera</taxon>
        <taxon>Hemiptera</taxon>
        <taxon>Sternorrhyncha</taxon>
        <taxon>Aphidomorpha</taxon>
        <taxon>Aphidoidea</taxon>
        <taxon>Aphididae</taxon>
        <taxon>Aphidini</taxon>
        <taxon>Melanaphis</taxon>
    </lineage>
</organism>
<dbReference type="AlphaFoldDB" id="A0A2H8TX64"/>
<evidence type="ECO:0000256" key="4">
    <source>
        <dbReference type="ARBA" id="ARBA00022723"/>
    </source>
</evidence>
<keyword evidence="5 8" id="KW-0863">Zinc-finger</keyword>
<name>A0A2H8TX64_9HEMI</name>
<dbReference type="GO" id="GO:0016874">
    <property type="term" value="F:ligase activity"/>
    <property type="evidence" value="ECO:0007669"/>
    <property type="project" value="UniProtKB-KW"/>
</dbReference>
<evidence type="ECO:0000256" key="3">
    <source>
        <dbReference type="ARBA" id="ARBA00022679"/>
    </source>
</evidence>
<feature type="region of interest" description="Disordered" evidence="9">
    <location>
        <begin position="410"/>
        <end position="433"/>
    </location>
</feature>
<evidence type="ECO:0000259" key="11">
    <source>
        <dbReference type="PROSITE" id="PS51466"/>
    </source>
</evidence>
<keyword evidence="7" id="KW-0862">Zinc</keyword>
<dbReference type="OrthoDB" id="10263264at2759"/>
<dbReference type="InterPro" id="IPR023321">
    <property type="entry name" value="PINIT"/>
</dbReference>
<accession>A0A2H8TX64</accession>
<dbReference type="EMBL" id="GFXV01007078">
    <property type="protein sequence ID" value="MBW18883.1"/>
    <property type="molecule type" value="Transcribed_RNA"/>
</dbReference>
<dbReference type="GO" id="GO:0006357">
    <property type="term" value="P:regulation of transcription by RNA polymerase II"/>
    <property type="evidence" value="ECO:0007669"/>
    <property type="project" value="TreeGrafter"/>
</dbReference>
<comment type="pathway">
    <text evidence="1">Protein modification; protein sumoylation.</text>
</comment>
<evidence type="ECO:0000256" key="5">
    <source>
        <dbReference type="ARBA" id="ARBA00022771"/>
    </source>
</evidence>